<gene>
    <name evidence="2" type="ORF">BABAYKA_00380</name>
</gene>
<proteinExistence type="predicted"/>
<dbReference type="Proteomes" id="UP001057237">
    <property type="component" value="Segment"/>
</dbReference>
<feature type="compositionally biased region" description="Low complexity" evidence="1">
    <location>
        <begin position="22"/>
        <end position="54"/>
    </location>
</feature>
<protein>
    <submittedName>
        <fullName evidence="2">Capsid assembly scaffolding protein</fullName>
    </submittedName>
</protein>
<dbReference type="EMBL" id="ON529868">
    <property type="protein sequence ID" value="USN16841.1"/>
    <property type="molecule type" value="Genomic_DNA"/>
</dbReference>
<sequence>MTDIANQGGAPAQATVDIRAAAAADPAAAPQTAVPITDPAQAAAADPAAAKPAAPAAPPTPVVIGEPEGDDNPPLAAEAGEGGAIEYVPTGDPGMDMALSFVGKLGFDPNHPAMLKAGEGDFSFMKAALAGLGAKAQGWEQYIALAERAYEGAVEKANADATAVRSAIYKTAGGEEAWGQIAAWAKGVATEAEKAAINRMLASDPVEARAAVLMLKSQYEAASGTTIEPANPLRGGQPGAGADSNSVQPLSPRDYAAEVNKLMQTKGPQAVNANSPEYRALQQRALAYRG</sequence>
<evidence type="ECO:0000313" key="2">
    <source>
        <dbReference type="EMBL" id="USN16841.1"/>
    </source>
</evidence>
<evidence type="ECO:0000256" key="1">
    <source>
        <dbReference type="SAM" id="MobiDB-lite"/>
    </source>
</evidence>
<reference evidence="2" key="1">
    <citation type="submission" date="2022-05" db="EMBL/GenBank/DDBJ databases">
        <authorList>
            <person name="Friedrich I."/>
            <person name="Poehlein A."/>
            <person name="Schneider D."/>
            <person name="Hertel R."/>
            <person name="Daniel R."/>
        </authorList>
    </citation>
    <scope>NUCLEOTIDE SEQUENCE</scope>
</reference>
<feature type="region of interest" description="Disordered" evidence="1">
    <location>
        <begin position="225"/>
        <end position="250"/>
    </location>
</feature>
<accession>A0A9E7SMD0</accession>
<keyword evidence="3" id="KW-1185">Reference proteome</keyword>
<name>A0A9E7SMD0_9CAUD</name>
<feature type="region of interest" description="Disordered" evidence="1">
    <location>
        <begin position="22"/>
        <end position="79"/>
    </location>
</feature>
<organism evidence="2 3">
    <name type="scientific">Brevundimonas phage vB_BpoS-Babayka</name>
    <dbReference type="NCBI Taxonomy" id="2948596"/>
    <lineage>
        <taxon>Viruses</taxon>
        <taxon>Duplodnaviria</taxon>
        <taxon>Heunggongvirae</taxon>
        <taxon>Uroviricota</taxon>
        <taxon>Caudoviricetes</taxon>
        <taxon>Autographivirales</taxon>
        <taxon>Autonotataviridae</taxon>
        <taxon>Conareevirus</taxon>
        <taxon>Conareevirus babayka</taxon>
    </lineage>
</organism>
<evidence type="ECO:0000313" key="3">
    <source>
        <dbReference type="Proteomes" id="UP001057237"/>
    </source>
</evidence>